<dbReference type="EMBL" id="SZYD01000009">
    <property type="protein sequence ID" value="KAD5318201.1"/>
    <property type="molecule type" value="Genomic_DNA"/>
</dbReference>
<reference evidence="1 2" key="1">
    <citation type="submission" date="2019-05" db="EMBL/GenBank/DDBJ databases">
        <title>Mikania micrantha, genome provides insights into the molecular mechanism of rapid growth.</title>
        <authorList>
            <person name="Liu B."/>
        </authorList>
    </citation>
    <scope>NUCLEOTIDE SEQUENCE [LARGE SCALE GENOMIC DNA]</scope>
    <source>
        <strain evidence="1">NLD-2019</strain>
        <tissue evidence="1">Leaf</tissue>
    </source>
</reference>
<gene>
    <name evidence="1" type="ORF">E3N88_18147</name>
</gene>
<comment type="caution">
    <text evidence="1">The sequence shown here is derived from an EMBL/GenBank/DDBJ whole genome shotgun (WGS) entry which is preliminary data.</text>
</comment>
<protein>
    <submittedName>
        <fullName evidence="1">Uncharacterized protein</fullName>
    </submittedName>
</protein>
<dbReference type="AlphaFoldDB" id="A0A5N6NU07"/>
<proteinExistence type="predicted"/>
<accession>A0A5N6NU07</accession>
<sequence>MVAGRFVGASGFVNIIMVRLVKQGSVVGGCDCLQIQPALWGSALVPHSEPVVTTFFFTITPDPNDVPTLMMYQKVEASSDLLYFRVKDVKGYAWVRKSPKSVKKRARYGGLKVTWWLWVSWPEILKRERDEDDK</sequence>
<evidence type="ECO:0000313" key="2">
    <source>
        <dbReference type="Proteomes" id="UP000326396"/>
    </source>
</evidence>
<dbReference type="Proteomes" id="UP000326396">
    <property type="component" value="Linkage Group LG17"/>
</dbReference>
<name>A0A5N6NU07_9ASTR</name>
<keyword evidence="2" id="KW-1185">Reference proteome</keyword>
<evidence type="ECO:0000313" key="1">
    <source>
        <dbReference type="EMBL" id="KAD5318201.1"/>
    </source>
</evidence>
<organism evidence="1 2">
    <name type="scientific">Mikania micrantha</name>
    <name type="common">bitter vine</name>
    <dbReference type="NCBI Taxonomy" id="192012"/>
    <lineage>
        <taxon>Eukaryota</taxon>
        <taxon>Viridiplantae</taxon>
        <taxon>Streptophyta</taxon>
        <taxon>Embryophyta</taxon>
        <taxon>Tracheophyta</taxon>
        <taxon>Spermatophyta</taxon>
        <taxon>Magnoliopsida</taxon>
        <taxon>eudicotyledons</taxon>
        <taxon>Gunneridae</taxon>
        <taxon>Pentapetalae</taxon>
        <taxon>asterids</taxon>
        <taxon>campanulids</taxon>
        <taxon>Asterales</taxon>
        <taxon>Asteraceae</taxon>
        <taxon>Asteroideae</taxon>
        <taxon>Heliantheae alliance</taxon>
        <taxon>Eupatorieae</taxon>
        <taxon>Mikania</taxon>
    </lineage>
</organism>